<reference evidence="1 2" key="1">
    <citation type="journal article" date="2022" name="Syst. Appl. Microbiol.">
        <title>Natronocalculus amylovorans gen. nov., sp. nov., and Natranaeroarchaeum aerophilus sp. nov., dominant culturable amylolytic natronoarchaea from hypersaline soda lakes in southwestern Siberia.</title>
        <authorList>
            <person name="Sorokin D.Y."/>
            <person name="Elcheninov A.G."/>
            <person name="Khizhniak T.V."/>
            <person name="Koenen M."/>
            <person name="Bale N.J."/>
            <person name="Damste J.S.S."/>
            <person name="Kublanov I.V."/>
        </authorList>
    </citation>
    <scope>NUCLEOTIDE SEQUENCE [LARGE SCALE GENOMIC DNA]</scope>
    <source>
        <strain evidence="1 2">AArc-St1-1</strain>
    </source>
</reference>
<dbReference type="SUPFAM" id="SSF56091">
    <property type="entry name" value="DNA ligase/mRNA capping enzyme, catalytic domain"/>
    <property type="match status" value="1"/>
</dbReference>
<proteinExistence type="predicted"/>
<organism evidence="1 2">
    <name type="scientific">Natranaeroarchaeum aerophilus</name>
    <dbReference type="NCBI Taxonomy" id="2917711"/>
    <lineage>
        <taxon>Archaea</taxon>
        <taxon>Methanobacteriati</taxon>
        <taxon>Methanobacteriota</taxon>
        <taxon>Stenosarchaea group</taxon>
        <taxon>Halobacteria</taxon>
        <taxon>Halobacteriales</taxon>
        <taxon>Natronoarchaeaceae</taxon>
        <taxon>Natranaeroarchaeum</taxon>
    </lineage>
</organism>
<evidence type="ECO:0000313" key="2">
    <source>
        <dbReference type="Proteomes" id="UP001202674"/>
    </source>
</evidence>
<dbReference type="Proteomes" id="UP001202674">
    <property type="component" value="Unassembled WGS sequence"/>
</dbReference>
<comment type="caution">
    <text evidence="1">The sequence shown here is derived from an EMBL/GenBank/DDBJ whole genome shotgun (WGS) entry which is preliminary data.</text>
</comment>
<keyword evidence="2" id="KW-1185">Reference proteome</keyword>
<protein>
    <recommendedName>
        <fullName evidence="3">RNA ligase domain-containing protein</fullName>
    </recommendedName>
</protein>
<gene>
    <name evidence="1" type="ORF">AArcSt11_11300</name>
</gene>
<dbReference type="RefSeq" id="WP_250597142.1">
    <property type="nucleotide sequence ID" value="NZ_JAKRVY010000006.1"/>
</dbReference>
<accession>A0AAE3FRY8</accession>
<evidence type="ECO:0000313" key="1">
    <source>
        <dbReference type="EMBL" id="MCL9814239.1"/>
    </source>
</evidence>
<dbReference type="EMBL" id="JAKRVY010000006">
    <property type="protein sequence ID" value="MCL9814239.1"/>
    <property type="molecule type" value="Genomic_DNA"/>
</dbReference>
<name>A0AAE3FRY8_9EURY</name>
<evidence type="ECO:0008006" key="3">
    <source>
        <dbReference type="Google" id="ProtNLM"/>
    </source>
</evidence>
<dbReference type="AlphaFoldDB" id="A0AAE3FRY8"/>
<sequence>MHPYPSIPSLDSAADELLEDGHLWIQELIDGDLLRFRIDGSGGLQFGDRSRLLSPDDIPMEYRYATQCVERSLDYEAALSADLDGVVFYGVATYQRTVPYDWDRIPPVLGINVWDGERFLPPDTVEQAFKRLGLDPINTFAREVRATDFDPESYTVPESNWYDGQAYGVVLRSKSGNRAAIQAEQFREPEETQPTAPDPAKIVDEFATPGRLERAAATLSEQGGAPESDALFDHLFDRLLRQEHRALVEGNADLGRVRARLSKRINDSLTN</sequence>